<dbReference type="SMART" id="SM01057">
    <property type="entry name" value="Carb_anhydrase"/>
    <property type="match status" value="1"/>
</dbReference>
<dbReference type="Pfam" id="PF00151">
    <property type="entry name" value="Lipase"/>
    <property type="match status" value="1"/>
</dbReference>
<keyword evidence="3" id="KW-0964">Secreted</keyword>
<comment type="subcellular location">
    <subcellularLocation>
        <location evidence="1">Secreted</location>
    </subcellularLocation>
</comment>
<name>A0AAN9TML8_9HEMI</name>
<dbReference type="Gene3D" id="3.40.50.1820">
    <property type="entry name" value="alpha/beta hydrolase"/>
    <property type="match status" value="1"/>
</dbReference>
<dbReference type="GO" id="GO:0016298">
    <property type="term" value="F:lipase activity"/>
    <property type="evidence" value="ECO:0007669"/>
    <property type="project" value="InterPro"/>
</dbReference>
<dbReference type="SUPFAM" id="SSF53474">
    <property type="entry name" value="alpha/beta-Hydrolases"/>
    <property type="match status" value="1"/>
</dbReference>
<evidence type="ECO:0000256" key="4">
    <source>
        <dbReference type="RuleBase" id="RU004262"/>
    </source>
</evidence>
<evidence type="ECO:0000313" key="7">
    <source>
        <dbReference type="EMBL" id="KAK7579937.1"/>
    </source>
</evidence>
<reference evidence="7 8" key="1">
    <citation type="submission" date="2024-03" db="EMBL/GenBank/DDBJ databases">
        <title>Adaptation during the transition from Ophiocordyceps entomopathogen to insect associate is accompanied by gene loss and intensified selection.</title>
        <authorList>
            <person name="Ward C.M."/>
            <person name="Onetto C.A."/>
            <person name="Borneman A.R."/>
        </authorList>
    </citation>
    <scope>NUCLEOTIDE SEQUENCE [LARGE SCALE GENOMIC DNA]</scope>
    <source>
        <strain evidence="7">AWRI1</strain>
        <tissue evidence="7">Single Adult Female</tissue>
    </source>
</reference>
<comment type="similarity">
    <text evidence="2 4">Belongs to the AB hydrolase superfamily. Lipase family.</text>
</comment>
<feature type="signal peptide" evidence="5">
    <location>
        <begin position="1"/>
        <end position="18"/>
    </location>
</feature>
<evidence type="ECO:0000313" key="8">
    <source>
        <dbReference type="Proteomes" id="UP001367676"/>
    </source>
</evidence>
<keyword evidence="8" id="KW-1185">Reference proteome</keyword>
<dbReference type="SUPFAM" id="SSF51069">
    <property type="entry name" value="Carbonic anhydrase"/>
    <property type="match status" value="1"/>
</dbReference>
<dbReference type="CDD" id="cd00326">
    <property type="entry name" value="alpha_CA"/>
    <property type="match status" value="1"/>
</dbReference>
<dbReference type="Proteomes" id="UP001367676">
    <property type="component" value="Unassembled WGS sequence"/>
</dbReference>
<dbReference type="InterPro" id="IPR013818">
    <property type="entry name" value="Lipase"/>
</dbReference>
<dbReference type="PANTHER" id="PTHR11610">
    <property type="entry name" value="LIPASE"/>
    <property type="match status" value="1"/>
</dbReference>
<proteinExistence type="inferred from homology"/>
<dbReference type="Pfam" id="PF00194">
    <property type="entry name" value="Carb_anhydrase"/>
    <property type="match status" value="1"/>
</dbReference>
<dbReference type="GO" id="GO:0005615">
    <property type="term" value="C:extracellular space"/>
    <property type="evidence" value="ECO:0007669"/>
    <property type="project" value="TreeGrafter"/>
</dbReference>
<organism evidence="7 8">
    <name type="scientific">Parthenolecanium corni</name>
    <dbReference type="NCBI Taxonomy" id="536013"/>
    <lineage>
        <taxon>Eukaryota</taxon>
        <taxon>Metazoa</taxon>
        <taxon>Ecdysozoa</taxon>
        <taxon>Arthropoda</taxon>
        <taxon>Hexapoda</taxon>
        <taxon>Insecta</taxon>
        <taxon>Pterygota</taxon>
        <taxon>Neoptera</taxon>
        <taxon>Paraneoptera</taxon>
        <taxon>Hemiptera</taxon>
        <taxon>Sternorrhyncha</taxon>
        <taxon>Coccoidea</taxon>
        <taxon>Coccidae</taxon>
        <taxon>Parthenolecanium</taxon>
    </lineage>
</organism>
<feature type="chain" id="PRO_5042999150" description="Alpha-carbonic anhydrase domain-containing protein" evidence="5">
    <location>
        <begin position="19"/>
        <end position="586"/>
    </location>
</feature>
<dbReference type="PRINTS" id="PR00821">
    <property type="entry name" value="TAGLIPASE"/>
</dbReference>
<gene>
    <name evidence="7" type="ORF">V9T40_000566</name>
</gene>
<evidence type="ECO:0000256" key="1">
    <source>
        <dbReference type="ARBA" id="ARBA00004613"/>
    </source>
</evidence>
<keyword evidence="5" id="KW-0732">Signal</keyword>
<dbReference type="AlphaFoldDB" id="A0AAN9TML8"/>
<evidence type="ECO:0000256" key="2">
    <source>
        <dbReference type="ARBA" id="ARBA00010701"/>
    </source>
</evidence>
<dbReference type="PROSITE" id="PS51144">
    <property type="entry name" value="ALPHA_CA_2"/>
    <property type="match status" value="1"/>
</dbReference>
<sequence>MQLIFLGIVIFSSYQVLSDPLYINNPLITALEWPYIKGPFPYDVQSPTDIDTSRAIPIYMKRITIHLLWNMPDEAVVIENTGYYLEVHLSEHVKKRPYVEGGPLMEDRFLFEQMHFHWGPTDGCGSENHVDGVCLSCEVHVVLFNEKYGSYEDAKYYPDGLAVIAFFGRASDEDNPNFNDLVEKISEIIQPETETTGSFHEEFKFLEILFDQETFFSIPGSLTTEPYLETVSWIFYFHPFNISHRQIAAFRKLHSKDGEHLITQNDRPLQPFGQRPLITPLLNPEPYVNSVLSNPITKYKIVLNPDYTPNLISLRMTDYRPRRQLTVFIIHGFLASIESKWMVEMARAYLTRSDANIFLVGWGNGAGGLNYLQAVANVRVVQDIVAKFIQGLIEKTTLLPLQVHCLGHSLGAHVCGVAGKKIPGIYRCTGMDPASPGFEGHAKEVQLSAKDCWFVDVLHTNGEPIFPTFGLGYMTPIGDVDFFFNGGTRQPQCIVPTLPENINQTNFLTLPIDKAIEHTECVTWGHKQNPVGVALDVVTEGTTQRLTPPAECNLDDCSPVGLETFLFPARGSFYVVTNLKKPYCRE</sequence>
<dbReference type="Gene3D" id="3.10.200.10">
    <property type="entry name" value="Alpha carbonic anhydrase"/>
    <property type="match status" value="1"/>
</dbReference>
<dbReference type="InterPro" id="IPR000734">
    <property type="entry name" value="TAG_lipase"/>
</dbReference>
<dbReference type="InterPro" id="IPR001148">
    <property type="entry name" value="CA_dom"/>
</dbReference>
<dbReference type="GO" id="GO:0016042">
    <property type="term" value="P:lipid catabolic process"/>
    <property type="evidence" value="ECO:0007669"/>
    <property type="project" value="TreeGrafter"/>
</dbReference>
<evidence type="ECO:0000256" key="3">
    <source>
        <dbReference type="ARBA" id="ARBA00022525"/>
    </source>
</evidence>
<evidence type="ECO:0000256" key="5">
    <source>
        <dbReference type="SAM" id="SignalP"/>
    </source>
</evidence>
<dbReference type="InterPro" id="IPR029058">
    <property type="entry name" value="AB_hydrolase_fold"/>
</dbReference>
<feature type="domain" description="Alpha-carbonic anhydrase" evidence="6">
    <location>
        <begin position="20"/>
        <end position="281"/>
    </location>
</feature>
<accession>A0AAN9TML8</accession>
<comment type="caution">
    <text evidence="7">The sequence shown here is derived from an EMBL/GenBank/DDBJ whole genome shotgun (WGS) entry which is preliminary data.</text>
</comment>
<evidence type="ECO:0000259" key="6">
    <source>
        <dbReference type="PROSITE" id="PS51144"/>
    </source>
</evidence>
<dbReference type="InterPro" id="IPR036398">
    <property type="entry name" value="CA_dom_sf"/>
</dbReference>
<protein>
    <recommendedName>
        <fullName evidence="6">Alpha-carbonic anhydrase domain-containing protein</fullName>
    </recommendedName>
</protein>
<dbReference type="PANTHER" id="PTHR11610:SF178">
    <property type="entry name" value="LIPASE MEMBER H-A-LIKE PROTEIN"/>
    <property type="match status" value="1"/>
</dbReference>
<dbReference type="EMBL" id="JBBCAQ010000034">
    <property type="protein sequence ID" value="KAK7579937.1"/>
    <property type="molecule type" value="Genomic_DNA"/>
</dbReference>